<dbReference type="Pfam" id="PF00209">
    <property type="entry name" value="SNF"/>
    <property type="match status" value="2"/>
</dbReference>
<feature type="transmembrane region" description="Helical" evidence="7">
    <location>
        <begin position="336"/>
        <end position="361"/>
    </location>
</feature>
<comment type="subcellular location">
    <subcellularLocation>
        <location evidence="1">Membrane</location>
        <topology evidence="1">Multi-pass membrane protein</topology>
    </subcellularLocation>
</comment>
<keyword evidence="2 6" id="KW-0813">Transport</keyword>
<sequence length="444" mass="47188">MAEREQWGSQFGFVLATIGSAVGIGNIWRFPYVAGENGGGGFLLVYILCVLLIGLPLVIAELAVGRAARLDTISAFPALAPRSPLRRTGWVAVIAGTVILSFYAVVAGWTFRYFVSAVSGSLWEAGETGFAGYFSGFTGRTAEPLLWQAAAVLLAGLVVARGVQSGIERLNKWAMPVLAAIMIALAFYGLLRSDGTAGLEYLFRIDPETFTRPGVYIAALGQAFFSIGIGMAIFVTYGSYMQPETPILKSALFIVSGDTLFAVFAGIAIFPAVFAHGLDPASGPDLAFVALPRVFSEITGGAMLAVAFFFLLAAAGLTSMISILEVPVAVCMDRFGLSRTAAATIMCLLIFALGLVPGLGFSLLKDVRIAGEDLFGIFDHIASSVLLPLSGICVSLFVGWSLHRRDALVFSGLRERLGISWIWLLRIIVPLLVALVLLNGLVEL</sequence>
<feature type="transmembrane region" description="Helical" evidence="7">
    <location>
        <begin position="252"/>
        <end position="278"/>
    </location>
</feature>
<keyword evidence="6" id="KW-0769">Symport</keyword>
<feature type="transmembrane region" description="Helical" evidence="7">
    <location>
        <begin position="215"/>
        <end position="240"/>
    </location>
</feature>
<feature type="transmembrane region" description="Helical" evidence="7">
    <location>
        <begin position="145"/>
        <end position="161"/>
    </location>
</feature>
<dbReference type="InterPro" id="IPR037272">
    <property type="entry name" value="SNS_sf"/>
</dbReference>
<organism evidence="8 9">
    <name type="scientific">Nisaea acidiphila</name>
    <dbReference type="NCBI Taxonomy" id="1862145"/>
    <lineage>
        <taxon>Bacteria</taxon>
        <taxon>Pseudomonadati</taxon>
        <taxon>Pseudomonadota</taxon>
        <taxon>Alphaproteobacteria</taxon>
        <taxon>Rhodospirillales</taxon>
        <taxon>Thalassobaculaceae</taxon>
        <taxon>Nisaea</taxon>
    </lineage>
</organism>
<dbReference type="RefSeq" id="WP_257769433.1">
    <property type="nucleotide sequence ID" value="NZ_CP102480.1"/>
</dbReference>
<dbReference type="Proteomes" id="UP001060336">
    <property type="component" value="Chromosome"/>
</dbReference>
<gene>
    <name evidence="8" type="ORF">NUH88_01100</name>
</gene>
<keyword evidence="5 7" id="KW-0472">Membrane</keyword>
<feature type="transmembrane region" description="Helical" evidence="7">
    <location>
        <begin position="423"/>
        <end position="442"/>
    </location>
</feature>
<feature type="transmembrane region" description="Helical" evidence="7">
    <location>
        <begin position="89"/>
        <end position="111"/>
    </location>
</feature>
<name>A0A9J7AV07_9PROT</name>
<evidence type="ECO:0000313" key="8">
    <source>
        <dbReference type="EMBL" id="UUX50297.1"/>
    </source>
</evidence>
<feature type="transmembrane region" description="Helical" evidence="7">
    <location>
        <begin position="43"/>
        <end position="68"/>
    </location>
</feature>
<dbReference type="KEGG" id="naci:NUH88_01100"/>
<dbReference type="GO" id="GO:0016020">
    <property type="term" value="C:membrane"/>
    <property type="evidence" value="ECO:0007669"/>
    <property type="project" value="UniProtKB-SubCell"/>
</dbReference>
<comment type="similarity">
    <text evidence="6">Belongs to the sodium:neurotransmitter symporter (SNF) (TC 2.A.22) family.</text>
</comment>
<keyword evidence="3 6" id="KW-0812">Transmembrane</keyword>
<feature type="transmembrane region" description="Helical" evidence="7">
    <location>
        <begin position="173"/>
        <end position="191"/>
    </location>
</feature>
<evidence type="ECO:0000256" key="3">
    <source>
        <dbReference type="ARBA" id="ARBA00022692"/>
    </source>
</evidence>
<evidence type="ECO:0000256" key="2">
    <source>
        <dbReference type="ARBA" id="ARBA00022448"/>
    </source>
</evidence>
<accession>A0A9J7AV07</accession>
<dbReference type="AlphaFoldDB" id="A0A9J7AV07"/>
<proteinExistence type="inferred from homology"/>
<dbReference type="NCBIfam" id="NF037979">
    <property type="entry name" value="Na_transp"/>
    <property type="match status" value="1"/>
</dbReference>
<dbReference type="CDD" id="cd10336">
    <property type="entry name" value="SLC6sbd_Tyt1-Like"/>
    <property type="match status" value="1"/>
</dbReference>
<evidence type="ECO:0000313" key="9">
    <source>
        <dbReference type="Proteomes" id="UP001060336"/>
    </source>
</evidence>
<reference evidence="8" key="1">
    <citation type="submission" date="2022-08" db="EMBL/GenBank/DDBJ databases">
        <title>Nisaea acidiphila sp. nov., isolated from a marine algal debris and emended description of the genus Nisaea Urios et al. 2008.</title>
        <authorList>
            <person name="Kwon K."/>
        </authorList>
    </citation>
    <scope>NUCLEOTIDE SEQUENCE</scope>
    <source>
        <strain evidence="8">MEBiC11861</strain>
    </source>
</reference>
<keyword evidence="9" id="KW-1185">Reference proteome</keyword>
<dbReference type="InterPro" id="IPR000175">
    <property type="entry name" value="Na/ntran_symport"/>
</dbReference>
<dbReference type="PROSITE" id="PS50267">
    <property type="entry name" value="NA_NEUROTRAN_SYMP_3"/>
    <property type="match status" value="1"/>
</dbReference>
<feature type="transmembrane region" description="Helical" evidence="7">
    <location>
        <begin position="12"/>
        <end position="31"/>
    </location>
</feature>
<evidence type="ECO:0000256" key="4">
    <source>
        <dbReference type="ARBA" id="ARBA00022989"/>
    </source>
</evidence>
<dbReference type="SUPFAM" id="SSF161070">
    <property type="entry name" value="SNF-like"/>
    <property type="match status" value="1"/>
</dbReference>
<dbReference type="EMBL" id="CP102480">
    <property type="protein sequence ID" value="UUX50297.1"/>
    <property type="molecule type" value="Genomic_DNA"/>
</dbReference>
<dbReference type="PANTHER" id="PTHR42948">
    <property type="entry name" value="TRANSPORTER"/>
    <property type="match status" value="1"/>
</dbReference>
<dbReference type="PANTHER" id="PTHR42948:SF1">
    <property type="entry name" value="TRANSPORTER"/>
    <property type="match status" value="1"/>
</dbReference>
<dbReference type="PRINTS" id="PR00176">
    <property type="entry name" value="NANEUSMPORT"/>
</dbReference>
<evidence type="ECO:0000256" key="1">
    <source>
        <dbReference type="ARBA" id="ARBA00004141"/>
    </source>
</evidence>
<feature type="transmembrane region" description="Helical" evidence="7">
    <location>
        <begin position="381"/>
        <end position="402"/>
    </location>
</feature>
<feature type="transmembrane region" description="Helical" evidence="7">
    <location>
        <begin position="298"/>
        <end position="324"/>
    </location>
</feature>
<evidence type="ECO:0000256" key="7">
    <source>
        <dbReference type="SAM" id="Phobius"/>
    </source>
</evidence>
<evidence type="ECO:0000256" key="5">
    <source>
        <dbReference type="ARBA" id="ARBA00023136"/>
    </source>
</evidence>
<dbReference type="PROSITE" id="PS00610">
    <property type="entry name" value="NA_NEUROTRAN_SYMP_1"/>
    <property type="match status" value="1"/>
</dbReference>
<protein>
    <recommendedName>
        <fullName evidence="6">Transporter</fullName>
    </recommendedName>
</protein>
<keyword evidence="4 7" id="KW-1133">Transmembrane helix</keyword>
<evidence type="ECO:0000256" key="6">
    <source>
        <dbReference type="RuleBase" id="RU003732"/>
    </source>
</evidence>
<dbReference type="InterPro" id="IPR047218">
    <property type="entry name" value="YocR/YhdH-like"/>
</dbReference>
<dbReference type="GO" id="GO:0015293">
    <property type="term" value="F:symporter activity"/>
    <property type="evidence" value="ECO:0007669"/>
    <property type="project" value="UniProtKB-KW"/>
</dbReference>